<feature type="region of interest" description="Disordered" evidence="1">
    <location>
        <begin position="76"/>
        <end position="104"/>
    </location>
</feature>
<dbReference type="Proteomes" id="UP001346869">
    <property type="component" value="Unassembled WGS sequence"/>
</dbReference>
<reference evidence="2 3" key="2">
    <citation type="journal article" date="2023" name="Mol. Biol. Evol.">
        <title>Genomics of Secondarily Temperate Adaptation in the Only Non-Antarctic Icefish.</title>
        <authorList>
            <person name="Rivera-Colon A.G."/>
            <person name="Rayamajhi N."/>
            <person name="Minhas B.F."/>
            <person name="Madrigal G."/>
            <person name="Bilyk K.T."/>
            <person name="Yoon V."/>
            <person name="Hune M."/>
            <person name="Gregory S."/>
            <person name="Cheng C.H.C."/>
            <person name="Catchen J.M."/>
        </authorList>
    </citation>
    <scope>NUCLEOTIDE SEQUENCE [LARGE SCALE GENOMIC DNA]</scope>
    <source>
        <strain evidence="2">JMC-PN-2008</strain>
    </source>
</reference>
<feature type="region of interest" description="Disordered" evidence="1">
    <location>
        <begin position="1"/>
        <end position="21"/>
    </location>
</feature>
<name>A0AAN7X4X4_ELEMC</name>
<dbReference type="EMBL" id="JAUZQC010000016">
    <property type="protein sequence ID" value="KAK5857731.1"/>
    <property type="molecule type" value="Genomic_DNA"/>
</dbReference>
<evidence type="ECO:0000256" key="1">
    <source>
        <dbReference type="SAM" id="MobiDB-lite"/>
    </source>
</evidence>
<gene>
    <name evidence="2" type="ORF">PBY51_010956</name>
</gene>
<dbReference type="AlphaFoldDB" id="A0AAN7X4X4"/>
<evidence type="ECO:0000313" key="3">
    <source>
        <dbReference type="Proteomes" id="UP001346869"/>
    </source>
</evidence>
<organism evidence="2 3">
    <name type="scientific">Eleginops maclovinus</name>
    <name type="common">Patagonian blennie</name>
    <name type="synonym">Eleginus maclovinus</name>
    <dbReference type="NCBI Taxonomy" id="56733"/>
    <lineage>
        <taxon>Eukaryota</taxon>
        <taxon>Metazoa</taxon>
        <taxon>Chordata</taxon>
        <taxon>Craniata</taxon>
        <taxon>Vertebrata</taxon>
        <taxon>Euteleostomi</taxon>
        <taxon>Actinopterygii</taxon>
        <taxon>Neopterygii</taxon>
        <taxon>Teleostei</taxon>
        <taxon>Neoteleostei</taxon>
        <taxon>Acanthomorphata</taxon>
        <taxon>Eupercaria</taxon>
        <taxon>Perciformes</taxon>
        <taxon>Notothenioidei</taxon>
        <taxon>Eleginopidae</taxon>
        <taxon>Eleginops</taxon>
    </lineage>
</organism>
<accession>A0AAN7X4X4</accession>
<reference evidence="2 3" key="1">
    <citation type="journal article" date="2023" name="Genes (Basel)">
        <title>Chromosome-Level Genome Assembly and Circadian Gene Repertoire of the Patagonia Blennie Eleginops maclovinus-The Closest Ancestral Proxy of Antarctic Cryonotothenioids.</title>
        <authorList>
            <person name="Cheng C.C."/>
            <person name="Rivera-Colon A.G."/>
            <person name="Minhas B.F."/>
            <person name="Wilson L."/>
            <person name="Rayamajhi N."/>
            <person name="Vargas-Chacoff L."/>
            <person name="Catchen J.M."/>
        </authorList>
    </citation>
    <scope>NUCLEOTIDE SEQUENCE [LARGE SCALE GENOMIC DNA]</scope>
    <source>
        <strain evidence="2">JMC-PN-2008</strain>
    </source>
</reference>
<proteinExistence type="predicted"/>
<feature type="compositionally biased region" description="Basic and acidic residues" evidence="1">
    <location>
        <begin position="76"/>
        <end position="85"/>
    </location>
</feature>
<comment type="caution">
    <text evidence="2">The sequence shown here is derived from an EMBL/GenBank/DDBJ whole genome shotgun (WGS) entry which is preliminary data.</text>
</comment>
<protein>
    <submittedName>
        <fullName evidence="2">Uncharacterized protein</fullName>
    </submittedName>
</protein>
<keyword evidence="3" id="KW-1185">Reference proteome</keyword>
<evidence type="ECO:0000313" key="2">
    <source>
        <dbReference type="EMBL" id="KAK5857731.1"/>
    </source>
</evidence>
<sequence length="104" mass="11231">MMGLFLLSSFPDPPTTTSIQPSQFPKRLAFLGATSEAALEGRPARSWVAPCARAPRGGDNVLLIDWASWAECRNLQEGETEKMGMRDGGGGTSREDSQPPSQIH</sequence>